<feature type="region of interest" description="Disordered" evidence="1">
    <location>
        <begin position="475"/>
        <end position="502"/>
    </location>
</feature>
<reference evidence="2" key="1">
    <citation type="submission" date="2015-11" db="EMBL/GenBank/DDBJ databases">
        <title>De novo transcriptome assembly of four potential Pierce s Disease insect vectors from Arizona vineyards.</title>
        <authorList>
            <person name="Tassone E.E."/>
        </authorList>
    </citation>
    <scope>NUCLEOTIDE SEQUENCE</scope>
</reference>
<feature type="compositionally biased region" description="Basic and acidic residues" evidence="1">
    <location>
        <begin position="47"/>
        <end position="62"/>
    </location>
</feature>
<feature type="compositionally biased region" description="Polar residues" evidence="1">
    <location>
        <begin position="36"/>
        <end position="46"/>
    </location>
</feature>
<sequence length="557" mass="63039">MSASLVGLAVKNQEATSPCEEDGNKKKSKKRKYEDQATSLENSEYTTTEHADNNEDENFKFTKEKKKKKNKVNLEENNDQTESCIEVLGRKTRLKQIEKPRKCIENTKYETEEFMSFNERSNHADKSNFKTQTKEVKCEIKPYQTQYTSNEKYIKIHVNPEKEICNIPKQVICTEYRLVMAKLSELKIVPPEVKVVIKDALFYPEATRKKLKQYYKSKQFKTLISPKEQQEIEVAVKNLNDQLQSKISMMNTLAEMEESTGQLTQELSKTQLDSGKTSQSEGKAEMDPAKVVLLKKMSDVLQSLIRNEIKDTNSSKESASEHLENKEPKSSKEKSATSKSTHSKNKNTSSKDITTPKKSLAQLALEERLSSLAEQMKLLTEGKLPLTNNTVKSGIKGMEDRRNFVEEGQIGFGRYKRGAPQNSVFRGGRGGFFSHRNSHQRVYGGTIRAAMPHGGWGALQSFSNSFEKNCDGFNNTTGRNQPFRSKGGFRGGRDFGGRGRISQNNFDAKQYAKKCMAENKMPELNFNGVDLKNISGYAAKISNSETSKTQLNTSRKS</sequence>
<feature type="region of interest" description="Disordered" evidence="1">
    <location>
        <begin position="311"/>
        <end position="355"/>
    </location>
</feature>
<feature type="region of interest" description="Disordered" evidence="1">
    <location>
        <begin position="269"/>
        <end position="288"/>
    </location>
</feature>
<feature type="compositionally biased region" description="Basic and acidic residues" evidence="1">
    <location>
        <begin position="311"/>
        <end position="336"/>
    </location>
</feature>
<name>A0A1B6H791_9HEMI</name>
<feature type="region of interest" description="Disordered" evidence="1">
    <location>
        <begin position="1"/>
        <end position="74"/>
    </location>
</feature>
<gene>
    <name evidence="2" type="ORF">g.30040</name>
</gene>
<proteinExistence type="predicted"/>
<feature type="compositionally biased region" description="Polar residues" evidence="1">
    <location>
        <begin position="269"/>
        <end position="281"/>
    </location>
</feature>
<dbReference type="EMBL" id="GECU01037174">
    <property type="protein sequence ID" value="JAS70532.1"/>
    <property type="molecule type" value="Transcribed_RNA"/>
</dbReference>
<dbReference type="AlphaFoldDB" id="A0A1B6H791"/>
<accession>A0A1B6H791</accession>
<evidence type="ECO:0000313" key="2">
    <source>
        <dbReference type="EMBL" id="JAS70532.1"/>
    </source>
</evidence>
<organism evidence="2">
    <name type="scientific">Homalodisca liturata</name>
    <dbReference type="NCBI Taxonomy" id="320908"/>
    <lineage>
        <taxon>Eukaryota</taxon>
        <taxon>Metazoa</taxon>
        <taxon>Ecdysozoa</taxon>
        <taxon>Arthropoda</taxon>
        <taxon>Hexapoda</taxon>
        <taxon>Insecta</taxon>
        <taxon>Pterygota</taxon>
        <taxon>Neoptera</taxon>
        <taxon>Paraneoptera</taxon>
        <taxon>Hemiptera</taxon>
        <taxon>Auchenorrhyncha</taxon>
        <taxon>Membracoidea</taxon>
        <taxon>Cicadellidae</taxon>
        <taxon>Cicadellinae</taxon>
        <taxon>Proconiini</taxon>
        <taxon>Homalodisca</taxon>
    </lineage>
</organism>
<protein>
    <submittedName>
        <fullName evidence="2">Uncharacterized protein</fullName>
    </submittedName>
</protein>
<evidence type="ECO:0000256" key="1">
    <source>
        <dbReference type="SAM" id="MobiDB-lite"/>
    </source>
</evidence>